<dbReference type="Proteomes" id="UP000186096">
    <property type="component" value="Unassembled WGS sequence"/>
</dbReference>
<feature type="domain" description="PucR C-terminal helix-turn-helix" evidence="2">
    <location>
        <begin position="311"/>
        <end position="369"/>
    </location>
</feature>
<dbReference type="Pfam" id="PF13556">
    <property type="entry name" value="HTH_30"/>
    <property type="match status" value="1"/>
</dbReference>
<organism evidence="4 5">
    <name type="scientific">Microbispora rosea</name>
    <dbReference type="NCBI Taxonomy" id="58117"/>
    <lineage>
        <taxon>Bacteria</taxon>
        <taxon>Bacillati</taxon>
        <taxon>Actinomycetota</taxon>
        <taxon>Actinomycetes</taxon>
        <taxon>Streptosporangiales</taxon>
        <taxon>Streptosporangiaceae</taxon>
        <taxon>Microbispora</taxon>
    </lineage>
</organism>
<protein>
    <submittedName>
        <fullName evidence="4">DNA-binding transcriptional regulator, PucR family</fullName>
    </submittedName>
</protein>
<evidence type="ECO:0000256" key="1">
    <source>
        <dbReference type="ARBA" id="ARBA00006754"/>
    </source>
</evidence>
<dbReference type="InterPro" id="IPR051448">
    <property type="entry name" value="CdaR-like_regulators"/>
</dbReference>
<dbReference type="InterPro" id="IPR025736">
    <property type="entry name" value="PucR_C-HTH_dom"/>
</dbReference>
<evidence type="ECO:0000313" key="5">
    <source>
        <dbReference type="Proteomes" id="UP000186096"/>
    </source>
</evidence>
<dbReference type="GO" id="GO:0003677">
    <property type="term" value="F:DNA binding"/>
    <property type="evidence" value="ECO:0007669"/>
    <property type="project" value="UniProtKB-KW"/>
</dbReference>
<dbReference type="Gene3D" id="1.10.10.2840">
    <property type="entry name" value="PucR C-terminal helix-turn-helix domain"/>
    <property type="match status" value="1"/>
</dbReference>
<sequence>MVDLQRVVDDLALRLERPLLLEDGRQRVVAYSEQDGQMDDVRRHSILRRHTTPDVRAFLRATGIHEATTPLRTPGAPELGLLPRVCVPVRHDGLPLGFLWFIDAAPAMTEPEIAVAAEVAPTLAMTLFHESMASELASRRELEAVTGLLLREPDADRTLIEAGAFPHNQPVTVAVARPVHGGADETLRLTLERGLLALRRRLARHHPLHLVRYGHAVLLTAGTRAFPEEMHAALGTPVLVGIGSPRPSLSLAAESYEEALHAAEVVANVPEFGPSAEWDRLGVYRMLSGVPHGNLHPGLARLLDEAQHRPLLETLEIYLDLAGNAQAVSRRLRLHRTSLYYRLRRVEELAETDLRDGEERLSLHLSLKLARLSGRYRPSPLPVEIETTGQC</sequence>
<feature type="domain" description="CdaR GGDEF-like" evidence="3">
    <location>
        <begin position="165"/>
        <end position="265"/>
    </location>
</feature>
<dbReference type="AlphaFoldDB" id="A0A1N7F4H5"/>
<dbReference type="PANTHER" id="PTHR33744">
    <property type="entry name" value="CARBOHYDRATE DIACID REGULATOR"/>
    <property type="match status" value="1"/>
</dbReference>
<dbReference type="PANTHER" id="PTHR33744:SF1">
    <property type="entry name" value="DNA-BINDING TRANSCRIPTIONAL ACTIVATOR ADER"/>
    <property type="match status" value="1"/>
</dbReference>
<comment type="similarity">
    <text evidence="1">Belongs to the CdaR family.</text>
</comment>
<proteinExistence type="inferred from homology"/>
<evidence type="ECO:0000259" key="2">
    <source>
        <dbReference type="Pfam" id="PF13556"/>
    </source>
</evidence>
<evidence type="ECO:0000313" key="4">
    <source>
        <dbReference type="EMBL" id="SIR95221.1"/>
    </source>
</evidence>
<evidence type="ECO:0000259" key="3">
    <source>
        <dbReference type="Pfam" id="PF17853"/>
    </source>
</evidence>
<accession>A0A1N7F4H5</accession>
<keyword evidence="5" id="KW-1185">Reference proteome</keyword>
<dbReference type="InterPro" id="IPR041522">
    <property type="entry name" value="CdaR_GGDEF"/>
</dbReference>
<dbReference type="STRING" id="58117.SAMN05421833_120135"/>
<dbReference type="InterPro" id="IPR042070">
    <property type="entry name" value="PucR_C-HTH_sf"/>
</dbReference>
<keyword evidence="4" id="KW-0238">DNA-binding</keyword>
<dbReference type="Pfam" id="PF17853">
    <property type="entry name" value="GGDEF_2"/>
    <property type="match status" value="1"/>
</dbReference>
<reference evidence="5" key="1">
    <citation type="submission" date="2017-01" db="EMBL/GenBank/DDBJ databases">
        <authorList>
            <person name="Varghese N."/>
            <person name="Submissions S."/>
        </authorList>
    </citation>
    <scope>NUCLEOTIDE SEQUENCE [LARGE SCALE GENOMIC DNA]</scope>
    <source>
        <strain evidence="5">ATCC 12950</strain>
    </source>
</reference>
<name>A0A1N7F4H5_9ACTN</name>
<gene>
    <name evidence="4" type="ORF">SAMN05421833_120135</name>
</gene>
<dbReference type="EMBL" id="FTNI01000020">
    <property type="protein sequence ID" value="SIR95221.1"/>
    <property type="molecule type" value="Genomic_DNA"/>
</dbReference>